<dbReference type="PANTHER" id="PTHR10578:SF107">
    <property type="entry name" value="2-HYDROXYACID OXIDASE 1"/>
    <property type="match status" value="1"/>
</dbReference>
<evidence type="ECO:0000313" key="8">
    <source>
        <dbReference type="Proteomes" id="UP001501671"/>
    </source>
</evidence>
<evidence type="ECO:0000256" key="2">
    <source>
        <dbReference type="ARBA" id="ARBA00022630"/>
    </source>
</evidence>
<keyword evidence="4" id="KW-0560">Oxidoreductase</keyword>
<accession>A0ABP8GLW8</accession>
<dbReference type="CDD" id="cd02809">
    <property type="entry name" value="alpha_hydroxyacid_oxid_FMN"/>
    <property type="match status" value="1"/>
</dbReference>
<comment type="cofactor">
    <cofactor evidence="1">
        <name>FMN</name>
        <dbReference type="ChEBI" id="CHEBI:58210"/>
    </cofactor>
</comment>
<dbReference type="Pfam" id="PF01070">
    <property type="entry name" value="FMN_dh"/>
    <property type="match status" value="1"/>
</dbReference>
<organism evidence="7 8">
    <name type="scientific">Pigmentiphaga soli</name>
    <dbReference type="NCBI Taxonomy" id="1007095"/>
    <lineage>
        <taxon>Bacteria</taxon>
        <taxon>Pseudomonadati</taxon>
        <taxon>Pseudomonadota</taxon>
        <taxon>Betaproteobacteria</taxon>
        <taxon>Burkholderiales</taxon>
        <taxon>Alcaligenaceae</taxon>
        <taxon>Pigmentiphaga</taxon>
    </lineage>
</organism>
<dbReference type="EMBL" id="BAABFO010000004">
    <property type="protein sequence ID" value="GAA4326647.1"/>
    <property type="molecule type" value="Genomic_DNA"/>
</dbReference>
<proteinExistence type="inferred from homology"/>
<dbReference type="SUPFAM" id="SSF51395">
    <property type="entry name" value="FMN-linked oxidoreductases"/>
    <property type="match status" value="1"/>
</dbReference>
<dbReference type="InterPro" id="IPR013785">
    <property type="entry name" value="Aldolase_TIM"/>
</dbReference>
<protein>
    <submittedName>
        <fullName evidence="7">Alpha-hydroxy acid oxidase</fullName>
    </submittedName>
</protein>
<keyword evidence="2" id="KW-0285">Flavoprotein</keyword>
<sequence>MRSLDRLYNIDDFRKRAAEFLPKGIFEFIDRGAEDDEAIRNNVAAFRRLRLRPNVAVDASLLSTATTLFGVRLDLPLAIAPTGAAGLVSYGGELALARAAAEANIPFTLATRSMSSIEDMAKAGGVLWFQQYLWRERERSFELIDRVGAAGIQALIVTLDVPVQPIREFNKRNGFTFPFRRSLRSLADMGMHPRWLLSVIGRYYANGGMPSYESHPGIADNVTWADIREIRKRWPKTLMVKGVLRPEDALQAVACGCDGVVVSSHGGRTLDGTIATIDALPDIVAAVRGKATVIVDSGVRRGSDIVRALALGASAVMSGRPALYGLAAGGQAGVGKVLATFKQELATTMAQVGRQRVEQIGADVVAGGTA</sequence>
<comment type="similarity">
    <text evidence="5">Belongs to the FMN-dependent alpha-hydroxy acid dehydrogenase family.</text>
</comment>
<name>A0ABP8GLW8_9BURK</name>
<dbReference type="InterPro" id="IPR037396">
    <property type="entry name" value="FMN_HAD"/>
</dbReference>
<evidence type="ECO:0000313" key="7">
    <source>
        <dbReference type="EMBL" id="GAA4326647.1"/>
    </source>
</evidence>
<dbReference type="Proteomes" id="UP001501671">
    <property type="component" value="Unassembled WGS sequence"/>
</dbReference>
<evidence type="ECO:0000259" key="6">
    <source>
        <dbReference type="PROSITE" id="PS51349"/>
    </source>
</evidence>
<keyword evidence="3" id="KW-0288">FMN</keyword>
<dbReference type="InterPro" id="IPR012133">
    <property type="entry name" value="Alpha-hydoxy_acid_DH_FMN"/>
</dbReference>
<dbReference type="InterPro" id="IPR000262">
    <property type="entry name" value="FMN-dep_DH"/>
</dbReference>
<comment type="caution">
    <text evidence="7">The sequence shown here is derived from an EMBL/GenBank/DDBJ whole genome shotgun (WGS) entry which is preliminary data.</text>
</comment>
<dbReference type="PANTHER" id="PTHR10578">
    <property type="entry name" value="S -2-HYDROXY-ACID OXIDASE-RELATED"/>
    <property type="match status" value="1"/>
</dbReference>
<evidence type="ECO:0000256" key="1">
    <source>
        <dbReference type="ARBA" id="ARBA00001917"/>
    </source>
</evidence>
<evidence type="ECO:0000256" key="5">
    <source>
        <dbReference type="ARBA" id="ARBA00024042"/>
    </source>
</evidence>
<reference evidence="8" key="1">
    <citation type="journal article" date="2019" name="Int. J. Syst. Evol. Microbiol.">
        <title>The Global Catalogue of Microorganisms (GCM) 10K type strain sequencing project: providing services to taxonomists for standard genome sequencing and annotation.</title>
        <authorList>
            <consortium name="The Broad Institute Genomics Platform"/>
            <consortium name="The Broad Institute Genome Sequencing Center for Infectious Disease"/>
            <person name="Wu L."/>
            <person name="Ma J."/>
        </authorList>
    </citation>
    <scope>NUCLEOTIDE SEQUENCE [LARGE SCALE GENOMIC DNA]</scope>
    <source>
        <strain evidence="8">JCM 17666</strain>
    </source>
</reference>
<dbReference type="Gene3D" id="3.20.20.70">
    <property type="entry name" value="Aldolase class I"/>
    <property type="match status" value="1"/>
</dbReference>
<dbReference type="PROSITE" id="PS51349">
    <property type="entry name" value="FMN_HYDROXY_ACID_DH_2"/>
    <property type="match status" value="1"/>
</dbReference>
<keyword evidence="8" id="KW-1185">Reference proteome</keyword>
<gene>
    <name evidence="7" type="ORF">GCM10023144_10360</name>
</gene>
<evidence type="ECO:0000256" key="3">
    <source>
        <dbReference type="ARBA" id="ARBA00022643"/>
    </source>
</evidence>
<dbReference type="PIRSF" id="PIRSF000138">
    <property type="entry name" value="Al-hdrx_acd_dh"/>
    <property type="match status" value="1"/>
</dbReference>
<feature type="domain" description="FMN hydroxy acid dehydrogenase" evidence="6">
    <location>
        <begin position="2"/>
        <end position="370"/>
    </location>
</feature>
<evidence type="ECO:0000256" key="4">
    <source>
        <dbReference type="ARBA" id="ARBA00023002"/>
    </source>
</evidence>